<dbReference type="SUPFAM" id="SSF82771">
    <property type="entry name" value="GIY-YIG endonuclease"/>
    <property type="match status" value="1"/>
</dbReference>
<dbReference type="RefSeq" id="WP_150091253.1">
    <property type="nucleotide sequence ID" value="NZ_VWSF01000019.1"/>
</dbReference>
<sequence length="122" mass="15035">MVTLSKLRLYDWYAFRMEMKQYTRLDLLRKARELSNDCYYVYFIFEGKPDSPDFKPVYIGCTRSVYWRMVKHTHKINQKTNIFLKAFDSKEEALQYEKRSIKAWQPRLNVQYNKWWQLDLIG</sequence>
<evidence type="ECO:0000313" key="2">
    <source>
        <dbReference type="EMBL" id="KAA5542069.1"/>
    </source>
</evidence>
<name>A0A5M6D874_9BACT</name>
<accession>A0A5M6D874</accession>
<dbReference type="Proteomes" id="UP000323426">
    <property type="component" value="Unassembled WGS sequence"/>
</dbReference>
<keyword evidence="3" id="KW-1185">Reference proteome</keyword>
<dbReference type="InterPro" id="IPR035901">
    <property type="entry name" value="GIY-YIG_endonuc_sf"/>
</dbReference>
<dbReference type="Pfam" id="PF01541">
    <property type="entry name" value="GIY-YIG"/>
    <property type="match status" value="1"/>
</dbReference>
<protein>
    <recommendedName>
        <fullName evidence="1">GIY-YIG domain-containing protein</fullName>
    </recommendedName>
</protein>
<organism evidence="2 3">
    <name type="scientific">Adhaeribacter rhizoryzae</name>
    <dbReference type="NCBI Taxonomy" id="2607907"/>
    <lineage>
        <taxon>Bacteria</taxon>
        <taxon>Pseudomonadati</taxon>
        <taxon>Bacteroidota</taxon>
        <taxon>Cytophagia</taxon>
        <taxon>Cytophagales</taxon>
        <taxon>Hymenobacteraceae</taxon>
        <taxon>Adhaeribacter</taxon>
    </lineage>
</organism>
<gene>
    <name evidence="2" type="ORF">F0145_19985</name>
</gene>
<dbReference type="InterPro" id="IPR000305">
    <property type="entry name" value="GIY-YIG_endonuc"/>
</dbReference>
<dbReference type="EMBL" id="VWSF01000019">
    <property type="protein sequence ID" value="KAA5542069.1"/>
    <property type="molecule type" value="Genomic_DNA"/>
</dbReference>
<evidence type="ECO:0000259" key="1">
    <source>
        <dbReference type="Pfam" id="PF01541"/>
    </source>
</evidence>
<comment type="caution">
    <text evidence="2">The sequence shown here is derived from an EMBL/GenBank/DDBJ whole genome shotgun (WGS) entry which is preliminary data.</text>
</comment>
<feature type="domain" description="GIY-YIG" evidence="1">
    <location>
        <begin position="38"/>
        <end position="106"/>
    </location>
</feature>
<evidence type="ECO:0000313" key="3">
    <source>
        <dbReference type="Proteomes" id="UP000323426"/>
    </source>
</evidence>
<dbReference type="AlphaFoldDB" id="A0A5M6D874"/>
<reference evidence="2 3" key="1">
    <citation type="submission" date="2019-09" db="EMBL/GenBank/DDBJ databases">
        <title>Genome sequence and assembly of Adhaeribacter sp.</title>
        <authorList>
            <person name="Chhetri G."/>
        </authorList>
    </citation>
    <scope>NUCLEOTIDE SEQUENCE [LARGE SCALE GENOMIC DNA]</scope>
    <source>
        <strain evidence="2 3">DK36</strain>
    </source>
</reference>
<proteinExistence type="predicted"/>